<dbReference type="PANTHER" id="PTHR33782">
    <property type="entry name" value="OS01G0121600 PROTEIN"/>
    <property type="match status" value="1"/>
</dbReference>
<accession>A0AAW2NLL3</accession>
<dbReference type="EMBL" id="JACGWK010000007">
    <property type="protein sequence ID" value="KAL0343406.1"/>
    <property type="molecule type" value="Genomic_DNA"/>
</dbReference>
<reference evidence="2" key="2">
    <citation type="journal article" date="2024" name="Plant">
        <title>Genomic evolution and insights into agronomic trait innovations of Sesamum species.</title>
        <authorList>
            <person name="Miao H."/>
            <person name="Wang L."/>
            <person name="Qu L."/>
            <person name="Liu H."/>
            <person name="Sun Y."/>
            <person name="Le M."/>
            <person name="Wang Q."/>
            <person name="Wei S."/>
            <person name="Zheng Y."/>
            <person name="Lin W."/>
            <person name="Duan Y."/>
            <person name="Cao H."/>
            <person name="Xiong S."/>
            <person name="Wang X."/>
            <person name="Wei L."/>
            <person name="Li C."/>
            <person name="Ma Q."/>
            <person name="Ju M."/>
            <person name="Zhao R."/>
            <person name="Li G."/>
            <person name="Mu C."/>
            <person name="Tian Q."/>
            <person name="Mei H."/>
            <person name="Zhang T."/>
            <person name="Gao T."/>
            <person name="Zhang H."/>
        </authorList>
    </citation>
    <scope>NUCLEOTIDE SEQUENCE</scope>
    <source>
        <strain evidence="2">G01</strain>
    </source>
</reference>
<protein>
    <submittedName>
        <fullName evidence="2">Uncharacterized protein</fullName>
    </submittedName>
</protein>
<evidence type="ECO:0000313" key="2">
    <source>
        <dbReference type="EMBL" id="KAL0343406.1"/>
    </source>
</evidence>
<comment type="caution">
    <text evidence="2">The sequence shown here is derived from an EMBL/GenBank/DDBJ whole genome shotgun (WGS) entry which is preliminary data.</text>
</comment>
<reference evidence="2" key="1">
    <citation type="submission" date="2020-06" db="EMBL/GenBank/DDBJ databases">
        <authorList>
            <person name="Li T."/>
            <person name="Hu X."/>
            <person name="Zhang T."/>
            <person name="Song X."/>
            <person name="Zhang H."/>
            <person name="Dai N."/>
            <person name="Sheng W."/>
            <person name="Hou X."/>
            <person name="Wei L."/>
        </authorList>
    </citation>
    <scope>NUCLEOTIDE SEQUENCE</scope>
    <source>
        <strain evidence="2">G01</strain>
        <tissue evidence="2">Leaf</tissue>
    </source>
</reference>
<keyword evidence="1" id="KW-0472">Membrane</keyword>
<dbReference type="PANTHER" id="PTHR33782:SF27">
    <property type="entry name" value="PROTEIN, PUTATIVE-RELATED"/>
    <property type="match status" value="1"/>
</dbReference>
<dbReference type="AlphaFoldDB" id="A0AAW2NLL3"/>
<organism evidence="2">
    <name type="scientific">Sesamum angustifolium</name>
    <dbReference type="NCBI Taxonomy" id="2727405"/>
    <lineage>
        <taxon>Eukaryota</taxon>
        <taxon>Viridiplantae</taxon>
        <taxon>Streptophyta</taxon>
        <taxon>Embryophyta</taxon>
        <taxon>Tracheophyta</taxon>
        <taxon>Spermatophyta</taxon>
        <taxon>Magnoliopsida</taxon>
        <taxon>eudicotyledons</taxon>
        <taxon>Gunneridae</taxon>
        <taxon>Pentapetalae</taxon>
        <taxon>asterids</taxon>
        <taxon>lamiids</taxon>
        <taxon>Lamiales</taxon>
        <taxon>Pedaliaceae</taxon>
        <taxon>Sesamum</taxon>
    </lineage>
</organism>
<sequence length="156" mass="17132">MEATALLPATPRLPLRRFSAKHPSYNVTRRKGLILAQQGDRQNVDENMIVLKMRIKKLKVSESSGRNQEGTAAAAAPSSDWKEWEKKLFTRYHEGVCDSVELLQSFLMNTRPSVALGLLALVAMSVPVSSSVVVVNALKVARGLLAGCHVCIDIDF</sequence>
<keyword evidence="1" id="KW-0812">Transmembrane</keyword>
<keyword evidence="1" id="KW-1133">Transmembrane helix</keyword>
<name>A0AAW2NLL3_9LAMI</name>
<evidence type="ECO:0000256" key="1">
    <source>
        <dbReference type="SAM" id="Phobius"/>
    </source>
</evidence>
<proteinExistence type="predicted"/>
<feature type="transmembrane region" description="Helical" evidence="1">
    <location>
        <begin position="114"/>
        <end position="135"/>
    </location>
</feature>
<gene>
    <name evidence="2" type="ORF">Sangu_1228000</name>
</gene>